<proteinExistence type="predicted"/>
<dbReference type="OrthoDB" id="2881871at2"/>
<dbReference type="Proteomes" id="UP000076476">
    <property type="component" value="Unassembled WGS sequence"/>
</dbReference>
<keyword evidence="2" id="KW-1185">Reference proteome</keyword>
<name>A0A165X1A5_9BACI</name>
<sequence>MKKNFIIGAIAVVLILFGFASFGAAPKKAAGLSLFQYKSGYFTNYVETPSYQEKWTSSTKNVSISYGRIEASSAAKGTFKLYIQIKQNNKGSWKTIKTINANKNGTTRFDSPKFSPKDRYRFKLVNEGTKKKVTYKLTWATTGSRNQKESYV</sequence>
<dbReference type="AlphaFoldDB" id="A0A165X1A5"/>
<gene>
    <name evidence="1" type="ORF">AZI98_13815</name>
</gene>
<evidence type="ECO:0000313" key="1">
    <source>
        <dbReference type="EMBL" id="KZN95513.1"/>
    </source>
</evidence>
<accession>A0A165X1A5</accession>
<organism evidence="1 2">
    <name type="scientific">Aeribacillus pallidus</name>
    <dbReference type="NCBI Taxonomy" id="33936"/>
    <lineage>
        <taxon>Bacteria</taxon>
        <taxon>Bacillati</taxon>
        <taxon>Bacillota</taxon>
        <taxon>Bacilli</taxon>
        <taxon>Bacillales</taxon>
        <taxon>Bacillaceae</taxon>
        <taxon>Aeribacillus</taxon>
    </lineage>
</organism>
<protein>
    <submittedName>
        <fullName evidence="1">Uncharacterized protein</fullName>
    </submittedName>
</protein>
<dbReference type="EMBL" id="LWBR01000048">
    <property type="protein sequence ID" value="KZN95513.1"/>
    <property type="molecule type" value="Genomic_DNA"/>
</dbReference>
<evidence type="ECO:0000313" key="2">
    <source>
        <dbReference type="Proteomes" id="UP000076476"/>
    </source>
</evidence>
<reference evidence="1 2" key="1">
    <citation type="submission" date="2016-04" db="EMBL/GenBank/DDBJ databases">
        <title>Draft genome sequence of Aeribacillus pallidus 8m3 from petroleum reservoir.</title>
        <authorList>
            <person name="Poltaraus A.B."/>
            <person name="Nazina T.N."/>
            <person name="Tourova T.P."/>
            <person name="Malakho S.M."/>
            <person name="Korshunova A.V."/>
            <person name="Sokolova D.S."/>
        </authorList>
    </citation>
    <scope>NUCLEOTIDE SEQUENCE [LARGE SCALE GENOMIC DNA]</scope>
    <source>
        <strain evidence="1 2">8m3</strain>
    </source>
</reference>
<comment type="caution">
    <text evidence="1">The sequence shown here is derived from an EMBL/GenBank/DDBJ whole genome shotgun (WGS) entry which is preliminary data.</text>
</comment>
<dbReference type="RefSeq" id="WP_063388858.1">
    <property type="nucleotide sequence ID" value="NZ_LWBR01000048.1"/>
</dbReference>